<accession>A0A2K1KVT3</accession>
<dbReference type="Gramene" id="Pp3c3_24400V3.1">
    <property type="protein sequence ID" value="Pp3c3_24400V3.1"/>
    <property type="gene ID" value="Pp3c3_24400"/>
</dbReference>
<organism evidence="1">
    <name type="scientific">Physcomitrium patens</name>
    <name type="common">Spreading-leaved earth moss</name>
    <name type="synonym">Physcomitrella patens</name>
    <dbReference type="NCBI Taxonomy" id="3218"/>
    <lineage>
        <taxon>Eukaryota</taxon>
        <taxon>Viridiplantae</taxon>
        <taxon>Streptophyta</taxon>
        <taxon>Embryophyta</taxon>
        <taxon>Bryophyta</taxon>
        <taxon>Bryophytina</taxon>
        <taxon>Bryopsida</taxon>
        <taxon>Funariidae</taxon>
        <taxon>Funariales</taxon>
        <taxon>Funariaceae</taxon>
        <taxon>Physcomitrium</taxon>
    </lineage>
</organism>
<evidence type="ECO:0000313" key="1">
    <source>
        <dbReference type="EMBL" id="PNR57905.1"/>
    </source>
</evidence>
<gene>
    <name evidence="1" type="ORF">PHYPA_004899</name>
</gene>
<evidence type="ECO:0000313" key="2">
    <source>
        <dbReference type="EnsemblPlants" id="Pp3c3_24400V3.1"/>
    </source>
</evidence>
<dbReference type="EMBL" id="ABEU02000003">
    <property type="protein sequence ID" value="PNR57905.1"/>
    <property type="molecule type" value="Genomic_DNA"/>
</dbReference>
<keyword evidence="3" id="KW-1185">Reference proteome</keyword>
<dbReference type="Proteomes" id="UP000006727">
    <property type="component" value="Chromosome 3"/>
</dbReference>
<proteinExistence type="predicted"/>
<dbReference type="InParanoid" id="A0A2K1KVT3"/>
<name>A0A2K1KVT3_PHYPA</name>
<reference evidence="1 3" key="2">
    <citation type="journal article" date="2018" name="Plant J.">
        <title>The Physcomitrella patens chromosome-scale assembly reveals moss genome structure and evolution.</title>
        <authorList>
            <person name="Lang D."/>
            <person name="Ullrich K.K."/>
            <person name="Murat F."/>
            <person name="Fuchs J."/>
            <person name="Jenkins J."/>
            <person name="Haas F.B."/>
            <person name="Piednoel M."/>
            <person name="Gundlach H."/>
            <person name="Van Bel M."/>
            <person name="Meyberg R."/>
            <person name="Vives C."/>
            <person name="Morata J."/>
            <person name="Symeonidi A."/>
            <person name="Hiss M."/>
            <person name="Muchero W."/>
            <person name="Kamisugi Y."/>
            <person name="Saleh O."/>
            <person name="Blanc G."/>
            <person name="Decker E.L."/>
            <person name="van Gessel N."/>
            <person name="Grimwood J."/>
            <person name="Hayes R.D."/>
            <person name="Graham S.W."/>
            <person name="Gunter L.E."/>
            <person name="McDaniel S.F."/>
            <person name="Hoernstein S.N.W."/>
            <person name="Larsson A."/>
            <person name="Li F.W."/>
            <person name="Perroud P.F."/>
            <person name="Phillips J."/>
            <person name="Ranjan P."/>
            <person name="Rokshar D.S."/>
            <person name="Rothfels C.J."/>
            <person name="Schneider L."/>
            <person name="Shu S."/>
            <person name="Stevenson D.W."/>
            <person name="Thummler F."/>
            <person name="Tillich M."/>
            <person name="Villarreal Aguilar J.C."/>
            <person name="Widiez T."/>
            <person name="Wong G.K."/>
            <person name="Wymore A."/>
            <person name="Zhang Y."/>
            <person name="Zimmer A.D."/>
            <person name="Quatrano R.S."/>
            <person name="Mayer K.F.X."/>
            <person name="Goodstein D."/>
            <person name="Casacuberta J.M."/>
            <person name="Vandepoele K."/>
            <person name="Reski R."/>
            <person name="Cuming A.C."/>
            <person name="Tuskan G.A."/>
            <person name="Maumus F."/>
            <person name="Salse J."/>
            <person name="Schmutz J."/>
            <person name="Rensing S.A."/>
        </authorList>
    </citation>
    <scope>NUCLEOTIDE SEQUENCE [LARGE SCALE GENOMIC DNA]</scope>
    <source>
        <strain evidence="2 3">cv. Gransden 2004</strain>
    </source>
</reference>
<dbReference type="AlphaFoldDB" id="A0A2K1KVT3"/>
<dbReference type="EnsemblPlants" id="Pp3c3_24400V3.1">
    <property type="protein sequence ID" value="Pp3c3_24400V3.1"/>
    <property type="gene ID" value="Pp3c3_24400"/>
</dbReference>
<sequence>MSVKLTRQIFTPITFFRRSFSSWLGVGAYFFSSELHKGRRMRCHCLLISTPSPAIPYSSASSVPASTSYSIF</sequence>
<evidence type="ECO:0000313" key="3">
    <source>
        <dbReference type="Proteomes" id="UP000006727"/>
    </source>
</evidence>
<reference evidence="1 3" key="1">
    <citation type="journal article" date="2008" name="Science">
        <title>The Physcomitrella genome reveals evolutionary insights into the conquest of land by plants.</title>
        <authorList>
            <person name="Rensing S."/>
            <person name="Lang D."/>
            <person name="Zimmer A."/>
            <person name="Terry A."/>
            <person name="Salamov A."/>
            <person name="Shapiro H."/>
            <person name="Nishiyama T."/>
            <person name="Perroud P.-F."/>
            <person name="Lindquist E."/>
            <person name="Kamisugi Y."/>
            <person name="Tanahashi T."/>
            <person name="Sakakibara K."/>
            <person name="Fujita T."/>
            <person name="Oishi K."/>
            <person name="Shin-I T."/>
            <person name="Kuroki Y."/>
            <person name="Toyoda A."/>
            <person name="Suzuki Y."/>
            <person name="Hashimoto A."/>
            <person name="Yamaguchi K."/>
            <person name="Sugano A."/>
            <person name="Kohara Y."/>
            <person name="Fujiyama A."/>
            <person name="Anterola A."/>
            <person name="Aoki S."/>
            <person name="Ashton N."/>
            <person name="Barbazuk W.B."/>
            <person name="Barker E."/>
            <person name="Bennetzen J."/>
            <person name="Bezanilla M."/>
            <person name="Blankenship R."/>
            <person name="Cho S.H."/>
            <person name="Dutcher S."/>
            <person name="Estelle M."/>
            <person name="Fawcett J.A."/>
            <person name="Gundlach H."/>
            <person name="Hanada K."/>
            <person name="Heyl A."/>
            <person name="Hicks K.A."/>
            <person name="Hugh J."/>
            <person name="Lohr M."/>
            <person name="Mayer K."/>
            <person name="Melkozernov A."/>
            <person name="Murata T."/>
            <person name="Nelson D."/>
            <person name="Pils B."/>
            <person name="Prigge M."/>
            <person name="Reiss B."/>
            <person name="Renner T."/>
            <person name="Rombauts S."/>
            <person name="Rushton P."/>
            <person name="Sanderfoot A."/>
            <person name="Schween G."/>
            <person name="Shiu S.-H."/>
            <person name="Stueber K."/>
            <person name="Theodoulou F.L."/>
            <person name="Tu H."/>
            <person name="Van de Peer Y."/>
            <person name="Verrier P.J."/>
            <person name="Waters E."/>
            <person name="Wood A."/>
            <person name="Yang L."/>
            <person name="Cove D."/>
            <person name="Cuming A."/>
            <person name="Hasebe M."/>
            <person name="Lucas S."/>
            <person name="Mishler D.B."/>
            <person name="Reski R."/>
            <person name="Grigoriev I."/>
            <person name="Quatrano R.S."/>
            <person name="Boore J.L."/>
        </authorList>
    </citation>
    <scope>NUCLEOTIDE SEQUENCE [LARGE SCALE GENOMIC DNA]</scope>
    <source>
        <strain evidence="2 3">cv. Gransden 2004</strain>
    </source>
</reference>
<protein>
    <submittedName>
        <fullName evidence="1 2">Uncharacterized protein</fullName>
    </submittedName>
</protein>
<reference evidence="2" key="3">
    <citation type="submission" date="2020-12" db="UniProtKB">
        <authorList>
            <consortium name="EnsemblPlants"/>
        </authorList>
    </citation>
    <scope>IDENTIFICATION</scope>
</reference>